<evidence type="ECO:0000256" key="6">
    <source>
        <dbReference type="ARBA" id="ARBA00022917"/>
    </source>
</evidence>
<keyword evidence="2 9" id="KW-0963">Cytoplasm</keyword>
<comment type="caution">
    <text evidence="9">Lacks conserved residue(s) required for the propagation of feature annotation.</text>
</comment>
<dbReference type="SUPFAM" id="SSF52374">
    <property type="entry name" value="Nucleotidylyl transferase"/>
    <property type="match status" value="1"/>
</dbReference>
<feature type="domain" description="Methionyl/Leucyl tRNA synthetase" evidence="13">
    <location>
        <begin position="48"/>
        <end position="180"/>
    </location>
</feature>
<keyword evidence="6 9" id="KW-0648">Protein biosynthesis</keyword>
<dbReference type="NCBIfam" id="TIGR00396">
    <property type="entry name" value="leuS_bact"/>
    <property type="match status" value="1"/>
</dbReference>
<dbReference type="SUPFAM" id="SSF50677">
    <property type="entry name" value="ValRS/IleRS/LeuRS editing domain"/>
    <property type="match status" value="1"/>
</dbReference>
<evidence type="ECO:0000256" key="2">
    <source>
        <dbReference type="ARBA" id="ARBA00022490"/>
    </source>
</evidence>
<dbReference type="FunFam" id="3.40.50.620:FF:000077">
    <property type="entry name" value="Leucine--tRNA ligase"/>
    <property type="match status" value="1"/>
</dbReference>
<dbReference type="STRING" id="1246955.MCYN_0372"/>
<dbReference type="InterPro" id="IPR002300">
    <property type="entry name" value="aa-tRNA-synth_Ia"/>
</dbReference>
<dbReference type="InterPro" id="IPR002302">
    <property type="entry name" value="Leu-tRNA-ligase"/>
</dbReference>
<evidence type="ECO:0000313" key="15">
    <source>
        <dbReference type="EMBL" id="CCP24104.1"/>
    </source>
</evidence>
<dbReference type="PANTHER" id="PTHR43740:SF2">
    <property type="entry name" value="LEUCINE--TRNA LIGASE, MITOCHONDRIAL"/>
    <property type="match status" value="1"/>
</dbReference>
<dbReference type="InterPro" id="IPR025709">
    <property type="entry name" value="Leu_tRNA-synth_edit"/>
</dbReference>
<evidence type="ECO:0000256" key="1">
    <source>
        <dbReference type="ARBA" id="ARBA00005594"/>
    </source>
</evidence>
<keyword evidence="7 9" id="KW-0030">Aminoacyl-tRNA synthetase</keyword>
<dbReference type="Pfam" id="PF13603">
    <property type="entry name" value="tRNA-synt_1_2"/>
    <property type="match status" value="1"/>
</dbReference>
<dbReference type="InterPro" id="IPR009080">
    <property type="entry name" value="tRNAsynth_Ia_anticodon-bd"/>
</dbReference>
<dbReference type="EC" id="6.1.1.4" evidence="9"/>
<evidence type="ECO:0000259" key="12">
    <source>
        <dbReference type="Pfam" id="PF08264"/>
    </source>
</evidence>
<dbReference type="Gene3D" id="1.10.730.10">
    <property type="entry name" value="Isoleucyl-tRNA Synthetase, Domain 1"/>
    <property type="match status" value="1"/>
</dbReference>
<evidence type="ECO:0000256" key="9">
    <source>
        <dbReference type="HAMAP-Rule" id="MF_00049"/>
    </source>
</evidence>
<dbReference type="PATRIC" id="fig|1246955.3.peg.338"/>
<feature type="domain" description="Leucyl-tRNA synthetase editing" evidence="14">
    <location>
        <begin position="234"/>
        <end position="403"/>
    </location>
</feature>
<gene>
    <name evidence="15" type="primary">MCYN0372</name>
    <name evidence="9" type="synonym">leuS</name>
    <name evidence="15" type="ordered locus">MCYN_0372</name>
</gene>
<dbReference type="Pfam" id="PF08264">
    <property type="entry name" value="Anticodon_1"/>
    <property type="match status" value="1"/>
</dbReference>
<dbReference type="InterPro" id="IPR015413">
    <property type="entry name" value="Methionyl/Leucyl_tRNA_Synth"/>
</dbReference>
<protein>
    <recommendedName>
        <fullName evidence="9">Leucine--tRNA ligase</fullName>
        <ecNumber evidence="9">6.1.1.4</ecNumber>
    </recommendedName>
    <alternativeName>
        <fullName evidence="9">Leucyl-tRNA synthetase</fullName>
        <shortName evidence="9">LeuRS</shortName>
    </alternativeName>
</protein>
<comment type="catalytic activity">
    <reaction evidence="8 9">
        <text>tRNA(Leu) + L-leucine + ATP = L-leucyl-tRNA(Leu) + AMP + diphosphate</text>
        <dbReference type="Rhea" id="RHEA:11688"/>
        <dbReference type="Rhea" id="RHEA-COMP:9613"/>
        <dbReference type="Rhea" id="RHEA-COMP:9622"/>
        <dbReference type="ChEBI" id="CHEBI:30616"/>
        <dbReference type="ChEBI" id="CHEBI:33019"/>
        <dbReference type="ChEBI" id="CHEBI:57427"/>
        <dbReference type="ChEBI" id="CHEBI:78442"/>
        <dbReference type="ChEBI" id="CHEBI:78494"/>
        <dbReference type="ChEBI" id="CHEBI:456215"/>
        <dbReference type="EC" id="6.1.1.4"/>
    </reaction>
</comment>
<keyword evidence="16" id="KW-1185">Reference proteome</keyword>
<dbReference type="PROSITE" id="PS00178">
    <property type="entry name" value="AA_TRNA_LIGASE_I"/>
    <property type="match status" value="1"/>
</dbReference>
<feature type="short sequence motif" description="'KMSKS' region" evidence="9">
    <location>
        <begin position="582"/>
        <end position="586"/>
    </location>
</feature>
<keyword evidence="4 9" id="KW-0547">Nucleotide-binding</keyword>
<dbReference type="InterPro" id="IPR009008">
    <property type="entry name" value="Val/Leu/Ile-tRNA-synth_edit"/>
</dbReference>
<evidence type="ECO:0000256" key="4">
    <source>
        <dbReference type="ARBA" id="ARBA00022741"/>
    </source>
</evidence>
<accession>L0RUM1</accession>
<dbReference type="Proteomes" id="UP000010466">
    <property type="component" value="Chromosome"/>
</dbReference>
<comment type="subcellular location">
    <subcellularLocation>
        <location evidence="9">Cytoplasm</location>
    </subcellularLocation>
</comment>
<name>L0RUM1_MYCC1</name>
<dbReference type="CDD" id="cd00812">
    <property type="entry name" value="LeuRS_core"/>
    <property type="match status" value="1"/>
</dbReference>
<dbReference type="GO" id="GO:0006429">
    <property type="term" value="P:leucyl-tRNA aminoacylation"/>
    <property type="evidence" value="ECO:0007669"/>
    <property type="project" value="UniProtKB-UniRule"/>
</dbReference>
<evidence type="ECO:0000256" key="10">
    <source>
        <dbReference type="RuleBase" id="RU363035"/>
    </source>
</evidence>
<dbReference type="FunFam" id="1.10.730.10:FF:000002">
    <property type="entry name" value="Leucine--tRNA ligase"/>
    <property type="match status" value="1"/>
</dbReference>
<dbReference type="InterPro" id="IPR013155">
    <property type="entry name" value="M/V/L/I-tRNA-synth_anticd-bd"/>
</dbReference>
<dbReference type="SUPFAM" id="SSF47323">
    <property type="entry name" value="Anticodon-binding domain of a subclass of class I aminoacyl-tRNA synthetases"/>
    <property type="match status" value="1"/>
</dbReference>
<proteinExistence type="inferred from homology"/>
<evidence type="ECO:0000256" key="5">
    <source>
        <dbReference type="ARBA" id="ARBA00022840"/>
    </source>
</evidence>
<dbReference type="GO" id="GO:0004823">
    <property type="term" value="F:leucine-tRNA ligase activity"/>
    <property type="evidence" value="ECO:0007669"/>
    <property type="project" value="UniProtKB-UniRule"/>
</dbReference>
<dbReference type="GO" id="GO:0005524">
    <property type="term" value="F:ATP binding"/>
    <property type="evidence" value="ECO:0007669"/>
    <property type="project" value="UniProtKB-UniRule"/>
</dbReference>
<dbReference type="EMBL" id="HF559394">
    <property type="protein sequence ID" value="CCP24104.1"/>
    <property type="molecule type" value="Genomic_DNA"/>
</dbReference>
<evidence type="ECO:0000256" key="3">
    <source>
        <dbReference type="ARBA" id="ARBA00022598"/>
    </source>
</evidence>
<keyword evidence="5 9" id="KW-0067">ATP-binding</keyword>
<dbReference type="eggNOG" id="COG0495">
    <property type="taxonomic scope" value="Bacteria"/>
</dbReference>
<dbReference type="Gene3D" id="3.10.20.590">
    <property type="match status" value="1"/>
</dbReference>
<dbReference type="AlphaFoldDB" id="L0RUM1"/>
<evidence type="ECO:0000256" key="8">
    <source>
        <dbReference type="ARBA" id="ARBA00047469"/>
    </source>
</evidence>
<evidence type="ECO:0000259" key="14">
    <source>
        <dbReference type="Pfam" id="PF13603"/>
    </source>
</evidence>
<evidence type="ECO:0000313" key="16">
    <source>
        <dbReference type="Proteomes" id="UP000010466"/>
    </source>
</evidence>
<dbReference type="InterPro" id="IPR001412">
    <property type="entry name" value="aa-tRNA-synth_I_CS"/>
</dbReference>
<evidence type="ECO:0000256" key="7">
    <source>
        <dbReference type="ARBA" id="ARBA00023146"/>
    </source>
</evidence>
<dbReference type="HAMAP" id="MF_00049_B">
    <property type="entry name" value="Leu_tRNA_synth_B"/>
    <property type="match status" value="1"/>
</dbReference>
<feature type="domain" description="Aminoacyl-tRNA synthetase class Ia" evidence="11">
    <location>
        <begin position="405"/>
        <end position="609"/>
    </location>
</feature>
<dbReference type="FunFam" id="3.40.50.620:FF:000056">
    <property type="entry name" value="Leucine--tRNA ligase"/>
    <property type="match status" value="1"/>
</dbReference>
<reference evidence="16" key="1">
    <citation type="journal article" date="2013" name="Genome Announc.">
        <title>Complete genome sequence of Mycoplasma cynos strain C142.</title>
        <authorList>
            <person name="Walker C.A."/>
            <person name="Mannering S.A."/>
            <person name="Shields S."/>
            <person name="Blake D.P."/>
            <person name="Brownlie J."/>
        </authorList>
    </citation>
    <scope>NUCLEOTIDE SEQUENCE [LARGE SCALE GENOMIC DNA]</scope>
    <source>
        <strain evidence="16">C142</strain>
    </source>
</reference>
<dbReference type="GO" id="GO:0002161">
    <property type="term" value="F:aminoacyl-tRNA deacylase activity"/>
    <property type="evidence" value="ECO:0007669"/>
    <property type="project" value="InterPro"/>
</dbReference>
<evidence type="ECO:0000259" key="13">
    <source>
        <dbReference type="Pfam" id="PF09334"/>
    </source>
</evidence>
<dbReference type="PRINTS" id="PR00985">
    <property type="entry name" value="TRNASYNTHLEU"/>
</dbReference>
<dbReference type="Gene3D" id="3.40.50.620">
    <property type="entry name" value="HUPs"/>
    <property type="match status" value="2"/>
</dbReference>
<evidence type="ECO:0000259" key="11">
    <source>
        <dbReference type="Pfam" id="PF00133"/>
    </source>
</evidence>
<dbReference type="HOGENOM" id="CLU_004427_0_0_14"/>
<comment type="similarity">
    <text evidence="1 9 10">Belongs to the class-I aminoacyl-tRNA synthetase family.</text>
</comment>
<keyword evidence="3 9" id="KW-0436">Ligase</keyword>
<feature type="binding site" evidence="9">
    <location>
        <position position="585"/>
    </location>
    <ligand>
        <name>ATP</name>
        <dbReference type="ChEBI" id="CHEBI:30616"/>
    </ligand>
</feature>
<dbReference type="PANTHER" id="PTHR43740">
    <property type="entry name" value="LEUCYL-TRNA SYNTHETASE"/>
    <property type="match status" value="1"/>
</dbReference>
<sequence>MKIKILIYNYVTMYKHKEIEKKWQNIWETTKAFKTTEHNDKKYYVLDMFPYPSAAGLHVGHPEGYTASDIIARYKRLNGYDVLHPIGWDAFGLPAEQYALKTGHHPASFTQENIKTFKKQLKSLGFSFDWDKEIDTTDPKFYKWTQWIFKKLYEHNLAEIKKIDVNWCQELGTVLANEEVIIDEKGNRVSERGNFPVIRKPMKQWVLKITKYAEKLLDGLEKLEFSESLKSLQENWIGKSSGHVIKFKIENSNQTIDVFTTRIETILGASFIVVAPEHELLNNLKSNKNINEYLEYTKTLSDRDRISNIKQKTGVYTGINAINPMTSELIPIWTSDYVLKNYGTGAIMGVPGVDERDQDFALKFNLDIKNIITGEVDHEYLVNCGSYTGLDLRTAKEKISQKLINEHQAYEQISYKIRDWIFSRQRYWGEPFPVYFDENNNIYLEENIVELPYMENIKPSNTGESPLANNKDWLYFEKDGRKYKRETNTMPQWAGSSWYFLAYIMKNADGSYLDINSKEAYQRFEKWLPVDLYIGGQEHAVGHLIYSRFWHKFLYDIKILPVDEPFLKVVNQGMILGPDGQKMSKSRGNVINPDEIIDEYGADTLRVYEMFMGPLAETKEWSVESIRGIRKWLDRVEVIISKFSNDSTLINENHKDNKFISLWQSTIKEVTIAINTLKFNIAISKLMVFINSLYKVEKLHSIKPLVDFCIMFSTLAPHLSEELLEQLNQKQIKDQKWPNVDEKLIQNSIVKIVVQVNGKVRGIFEKEGNLSEEEIFTMALSQPNVKKFIDGHEIKRKQYIKDKIIIFNV</sequence>
<organism evidence="15 16">
    <name type="scientific">Mycoplasmopsis cynos (strain C142)</name>
    <name type="common">Mycoplasma cynos</name>
    <dbReference type="NCBI Taxonomy" id="1246955"/>
    <lineage>
        <taxon>Bacteria</taxon>
        <taxon>Bacillati</taxon>
        <taxon>Mycoplasmatota</taxon>
        <taxon>Mycoplasmoidales</taxon>
        <taxon>Metamycoplasmataceae</taxon>
        <taxon>Mycoplasmopsis</taxon>
    </lineage>
</organism>
<dbReference type="KEGG" id="mcy:MCYN_0372"/>
<dbReference type="Pfam" id="PF09334">
    <property type="entry name" value="tRNA-synt_1g"/>
    <property type="match status" value="1"/>
</dbReference>
<dbReference type="GO" id="GO:0005829">
    <property type="term" value="C:cytosol"/>
    <property type="evidence" value="ECO:0007669"/>
    <property type="project" value="TreeGrafter"/>
</dbReference>
<feature type="domain" description="Methionyl/Valyl/Leucyl/Isoleucyl-tRNA synthetase anticodon-binding" evidence="12">
    <location>
        <begin position="656"/>
        <end position="771"/>
    </location>
</feature>
<dbReference type="Pfam" id="PF00133">
    <property type="entry name" value="tRNA-synt_1"/>
    <property type="match status" value="1"/>
</dbReference>
<dbReference type="InterPro" id="IPR014729">
    <property type="entry name" value="Rossmann-like_a/b/a_fold"/>
</dbReference>